<dbReference type="RefSeq" id="WP_169043936.1">
    <property type="nucleotide sequence ID" value="NZ_JABBYB010000003.1"/>
</dbReference>
<dbReference type="AlphaFoldDB" id="A0AAP7CK32"/>
<keyword evidence="1" id="KW-0472">Membrane</keyword>
<feature type="transmembrane region" description="Helical" evidence="1">
    <location>
        <begin position="12"/>
        <end position="35"/>
    </location>
</feature>
<keyword evidence="1" id="KW-1133">Transmembrane helix</keyword>
<name>A0AAP7CK32_9GAMM</name>
<comment type="caution">
    <text evidence="2">The sequence shown here is derived from an EMBL/GenBank/DDBJ whole genome shotgun (WGS) entry which is preliminary data.</text>
</comment>
<dbReference type="Proteomes" id="UP000549590">
    <property type="component" value="Unassembled WGS sequence"/>
</dbReference>
<dbReference type="EMBL" id="JABBYB010000003">
    <property type="protein sequence ID" value="NMP02133.1"/>
    <property type="molecule type" value="Genomic_DNA"/>
</dbReference>
<evidence type="ECO:0000313" key="2">
    <source>
        <dbReference type="EMBL" id="NMP02133.1"/>
    </source>
</evidence>
<protein>
    <submittedName>
        <fullName evidence="2">Uncharacterized protein</fullName>
    </submittedName>
</protein>
<gene>
    <name evidence="2" type="ORF">HHE94_05320</name>
</gene>
<proteinExistence type="predicted"/>
<keyword evidence="1" id="KW-0812">Transmembrane</keyword>
<sequence length="76" mass="8692">MEINKSNQSNQSILIFVIPLLTAYFGSKVIFHLFAFEYLVFTDTFDILKLLIDISVFGVLFYISSLGVGYFIRAKT</sequence>
<feature type="transmembrane region" description="Helical" evidence="1">
    <location>
        <begin position="47"/>
        <end position="72"/>
    </location>
</feature>
<evidence type="ECO:0000256" key="1">
    <source>
        <dbReference type="SAM" id="Phobius"/>
    </source>
</evidence>
<accession>A0AAP7CK32</accession>
<reference evidence="2 3" key="1">
    <citation type="submission" date="2020-04" db="EMBL/GenBank/DDBJ databases">
        <title>Genome sequencing and assembly of Pseudoalteromonas arctica.</title>
        <authorList>
            <person name="Cook G.M."/>
        </authorList>
    </citation>
    <scope>NUCLEOTIDE SEQUENCE [LARGE SCALE GENOMIC DNA]</scope>
    <source>
        <strain evidence="2 3">NEC-BIFX-2020_001</strain>
    </source>
</reference>
<evidence type="ECO:0000313" key="3">
    <source>
        <dbReference type="Proteomes" id="UP000549590"/>
    </source>
</evidence>
<organism evidence="2 3">
    <name type="scientific">Pseudoalteromonas arctica</name>
    <dbReference type="NCBI Taxonomy" id="394751"/>
    <lineage>
        <taxon>Bacteria</taxon>
        <taxon>Pseudomonadati</taxon>
        <taxon>Pseudomonadota</taxon>
        <taxon>Gammaproteobacteria</taxon>
        <taxon>Alteromonadales</taxon>
        <taxon>Pseudoalteromonadaceae</taxon>
        <taxon>Pseudoalteromonas</taxon>
    </lineage>
</organism>